<gene>
    <name evidence="1" type="ORF">L9F63_024443</name>
</gene>
<dbReference type="AlphaFoldDB" id="A0AAD7ZFZ1"/>
<name>A0AAD7ZFZ1_DIPPU</name>
<evidence type="ECO:0000313" key="2">
    <source>
        <dbReference type="Proteomes" id="UP001233999"/>
    </source>
</evidence>
<feature type="non-terminal residue" evidence="1">
    <location>
        <position position="1"/>
    </location>
</feature>
<keyword evidence="2" id="KW-1185">Reference proteome</keyword>
<comment type="caution">
    <text evidence="1">The sequence shown here is derived from an EMBL/GenBank/DDBJ whole genome shotgun (WGS) entry which is preliminary data.</text>
</comment>
<organism evidence="1 2">
    <name type="scientific">Diploptera punctata</name>
    <name type="common">Pacific beetle cockroach</name>
    <dbReference type="NCBI Taxonomy" id="6984"/>
    <lineage>
        <taxon>Eukaryota</taxon>
        <taxon>Metazoa</taxon>
        <taxon>Ecdysozoa</taxon>
        <taxon>Arthropoda</taxon>
        <taxon>Hexapoda</taxon>
        <taxon>Insecta</taxon>
        <taxon>Pterygota</taxon>
        <taxon>Neoptera</taxon>
        <taxon>Polyneoptera</taxon>
        <taxon>Dictyoptera</taxon>
        <taxon>Blattodea</taxon>
        <taxon>Blaberoidea</taxon>
        <taxon>Blaberidae</taxon>
        <taxon>Diplopterinae</taxon>
        <taxon>Diploptera</taxon>
    </lineage>
</organism>
<protein>
    <submittedName>
        <fullName evidence="1">Uncharacterized protein</fullName>
    </submittedName>
</protein>
<reference evidence="1" key="2">
    <citation type="submission" date="2023-05" db="EMBL/GenBank/DDBJ databases">
        <authorList>
            <person name="Fouks B."/>
        </authorList>
    </citation>
    <scope>NUCLEOTIDE SEQUENCE</scope>
    <source>
        <strain evidence="1">Stay&amp;Tobe</strain>
        <tissue evidence="1">Testes</tissue>
    </source>
</reference>
<reference evidence="1" key="1">
    <citation type="journal article" date="2023" name="IScience">
        <title>Live-bearing cockroach genome reveals convergent evolutionary mechanisms linked to viviparity in insects and beyond.</title>
        <authorList>
            <person name="Fouks B."/>
            <person name="Harrison M.C."/>
            <person name="Mikhailova A.A."/>
            <person name="Marchal E."/>
            <person name="English S."/>
            <person name="Carruthers M."/>
            <person name="Jennings E.C."/>
            <person name="Chiamaka E.L."/>
            <person name="Frigard R.A."/>
            <person name="Pippel M."/>
            <person name="Attardo G.M."/>
            <person name="Benoit J.B."/>
            <person name="Bornberg-Bauer E."/>
            <person name="Tobe S.S."/>
        </authorList>
    </citation>
    <scope>NUCLEOTIDE SEQUENCE</scope>
    <source>
        <strain evidence="1">Stay&amp;Tobe</strain>
    </source>
</reference>
<sequence>YQKREIKILEINVGGEFSQVLLNTDDLPSCAKDVATGNKLKITDLKGHQWNRPSSGICEPDQETQA</sequence>
<proteinExistence type="predicted"/>
<dbReference type="Proteomes" id="UP001233999">
    <property type="component" value="Unassembled WGS sequence"/>
</dbReference>
<feature type="non-terminal residue" evidence="1">
    <location>
        <position position="66"/>
    </location>
</feature>
<evidence type="ECO:0000313" key="1">
    <source>
        <dbReference type="EMBL" id="KAJ9579452.1"/>
    </source>
</evidence>
<accession>A0AAD7ZFZ1</accession>
<dbReference type="EMBL" id="JASPKZ010008416">
    <property type="protein sequence ID" value="KAJ9579452.1"/>
    <property type="molecule type" value="Genomic_DNA"/>
</dbReference>